<sequence length="319" mass="37263">MSGKKLKVKTDKKYSIDQCRLYRVTSLKKLCEILGINNQDLKVLIDKSKNSEFYHCYVNQKGRLIQEPINLMYRVHNRIANLLSRVETPSYIHYSKKGCSHISNAKAHLHSKQLITFDIKSYYQNIGNETIRKFFRDKLKCEQDVAYILSIICSFEGSLPTGSQISVYLCNLVNLDMFQEMYLQSHKAQQQFTVYADDITISGQIVNDSHYNVMKKIIERYGYTVKEEKTKRYNSNQIPIVTGIALKNTVDVKNVFYKESRKLCENININIDNEPYAQLKDKYLSLKGKAQYIKQLNKEVPYFILQTQMLLEKKLEGQI</sequence>
<name>U4T4T7_9GAMM</name>
<comment type="similarity">
    <text evidence="7">Belongs to the bacterial reverse transcriptase family.</text>
</comment>
<keyword evidence="2" id="KW-0548">Nucleotidyltransferase</keyword>
<dbReference type="InterPro" id="IPR000123">
    <property type="entry name" value="Reverse_transcriptase_msDNA"/>
</dbReference>
<gene>
    <name evidence="9" type="ORF">M917_0660</name>
</gene>
<evidence type="ECO:0000256" key="3">
    <source>
        <dbReference type="ARBA" id="ARBA00022723"/>
    </source>
</evidence>
<dbReference type="PRINTS" id="PR00866">
    <property type="entry name" value="RNADNAPOLMS"/>
</dbReference>
<keyword evidence="10" id="KW-1185">Reference proteome</keyword>
<dbReference type="SUPFAM" id="SSF56672">
    <property type="entry name" value="DNA/RNA polymerases"/>
    <property type="match status" value="1"/>
</dbReference>
<dbReference type="GO" id="GO:0046872">
    <property type="term" value="F:metal ion binding"/>
    <property type="evidence" value="ECO:0007669"/>
    <property type="project" value="UniProtKB-KW"/>
</dbReference>
<dbReference type="GO" id="GO:0003964">
    <property type="term" value="F:RNA-directed DNA polymerase activity"/>
    <property type="evidence" value="ECO:0007669"/>
    <property type="project" value="UniProtKB-KW"/>
</dbReference>
<evidence type="ECO:0000313" key="10">
    <source>
        <dbReference type="Proteomes" id="UP000016761"/>
    </source>
</evidence>
<evidence type="ECO:0000256" key="1">
    <source>
        <dbReference type="ARBA" id="ARBA00022679"/>
    </source>
</evidence>
<organism evidence="9 10">
    <name type="scientific">Psychrobacter aquaticus CMS 56</name>
    <dbReference type="NCBI Taxonomy" id="1354303"/>
    <lineage>
        <taxon>Bacteria</taxon>
        <taxon>Pseudomonadati</taxon>
        <taxon>Pseudomonadota</taxon>
        <taxon>Gammaproteobacteria</taxon>
        <taxon>Moraxellales</taxon>
        <taxon>Moraxellaceae</taxon>
        <taxon>Psychrobacter</taxon>
    </lineage>
</organism>
<dbReference type="InterPro" id="IPR043502">
    <property type="entry name" value="DNA/RNA_pol_sf"/>
</dbReference>
<keyword evidence="5" id="KW-0695">RNA-directed DNA polymerase</keyword>
<dbReference type="Proteomes" id="UP000016761">
    <property type="component" value="Unassembled WGS sequence"/>
</dbReference>
<keyword evidence="1" id="KW-0808">Transferase</keyword>
<evidence type="ECO:0000256" key="5">
    <source>
        <dbReference type="ARBA" id="ARBA00022918"/>
    </source>
</evidence>
<dbReference type="OrthoDB" id="7055795at2"/>
<accession>U4T4T7</accession>
<dbReference type="PROSITE" id="PS50878">
    <property type="entry name" value="RT_POL"/>
    <property type="match status" value="1"/>
</dbReference>
<feature type="domain" description="Reverse transcriptase" evidence="8">
    <location>
        <begin position="1"/>
        <end position="246"/>
    </location>
</feature>
<keyword evidence="6" id="KW-0051">Antiviral defense</keyword>
<dbReference type="InterPro" id="IPR000477">
    <property type="entry name" value="RT_dom"/>
</dbReference>
<keyword evidence="3" id="KW-0479">Metal-binding</keyword>
<evidence type="ECO:0000256" key="7">
    <source>
        <dbReference type="ARBA" id="ARBA00034120"/>
    </source>
</evidence>
<protein>
    <recommendedName>
        <fullName evidence="8">Reverse transcriptase domain-containing protein</fullName>
    </recommendedName>
</protein>
<dbReference type="STRING" id="1354303.M917_0660"/>
<dbReference type="Pfam" id="PF00078">
    <property type="entry name" value="RVT_1"/>
    <property type="match status" value="1"/>
</dbReference>
<dbReference type="EMBL" id="AUSW01000014">
    <property type="protein sequence ID" value="ERL56382.1"/>
    <property type="molecule type" value="Genomic_DNA"/>
</dbReference>
<evidence type="ECO:0000313" key="9">
    <source>
        <dbReference type="EMBL" id="ERL56382.1"/>
    </source>
</evidence>
<evidence type="ECO:0000256" key="4">
    <source>
        <dbReference type="ARBA" id="ARBA00022842"/>
    </source>
</evidence>
<dbReference type="GO" id="GO:0003723">
    <property type="term" value="F:RNA binding"/>
    <property type="evidence" value="ECO:0007669"/>
    <property type="project" value="InterPro"/>
</dbReference>
<evidence type="ECO:0000256" key="6">
    <source>
        <dbReference type="ARBA" id="ARBA00023118"/>
    </source>
</evidence>
<dbReference type="CDD" id="cd03487">
    <property type="entry name" value="RT_Bac_retron_II"/>
    <property type="match status" value="1"/>
</dbReference>
<comment type="caution">
    <text evidence="9">The sequence shown here is derived from an EMBL/GenBank/DDBJ whole genome shotgun (WGS) entry which is preliminary data.</text>
</comment>
<evidence type="ECO:0000259" key="8">
    <source>
        <dbReference type="PROSITE" id="PS50878"/>
    </source>
</evidence>
<reference evidence="9 10" key="1">
    <citation type="journal article" date="2013" name="Genome Announc.">
        <title>Draft Genome Sequence of Psychrobacter aquaticus Strain CMS 56T, Isolated from a Cyanobacterial Mat Sample Collected from Water Bodies in the McMurdo Dry Valley Region of Antarctica.</title>
        <authorList>
            <person name="Reddy G.S."/>
            <person name="Ara S."/>
            <person name="Singh A."/>
            <person name="Kumar Pinnaka A."/>
            <person name="Shivaji S."/>
        </authorList>
    </citation>
    <scope>NUCLEOTIDE SEQUENCE [LARGE SCALE GENOMIC DNA]</scope>
    <source>
        <strain evidence="9 10">CMS 56</strain>
    </source>
</reference>
<dbReference type="PATRIC" id="fig|1354303.4.peg.649"/>
<proteinExistence type="inferred from homology"/>
<dbReference type="eggNOG" id="COG3344">
    <property type="taxonomic scope" value="Bacteria"/>
</dbReference>
<dbReference type="RefSeq" id="WP_021813323.1">
    <property type="nucleotide sequence ID" value="NZ_AUSW01000014.1"/>
</dbReference>
<dbReference type="GO" id="GO:0051607">
    <property type="term" value="P:defense response to virus"/>
    <property type="evidence" value="ECO:0007669"/>
    <property type="project" value="UniProtKB-KW"/>
</dbReference>
<keyword evidence="4" id="KW-0460">Magnesium</keyword>
<dbReference type="AlphaFoldDB" id="U4T4T7"/>
<evidence type="ECO:0000256" key="2">
    <source>
        <dbReference type="ARBA" id="ARBA00022695"/>
    </source>
</evidence>